<evidence type="ECO:0008006" key="4">
    <source>
        <dbReference type="Google" id="ProtNLM"/>
    </source>
</evidence>
<keyword evidence="1" id="KW-0732">Signal</keyword>
<sequence>MQPALLRRPPAACFRFYFHAVCALVASALCLGAASVVVGEEPAPSDALLKLAPADAGVILTIDHLREQSQAIVGSLLSQDVQRLPAIKAWLDSDKVRDFLRSREQIEGFFQASFNQIRDEIFGDAVVLALRLPTDKAADPAEARGVLILKARDPKLLERLVELINSTQKQNGEIAELSERKRGETVYHTREFHPGDAHLPESFVIFADGTFAFSNAESLIHEVIDRKTAQLAPASASVADLASFRSMSARLPSRAVARLFFEPRLARRLLGNLPAPASADDRTMMAMVEQYVGGLDYVGAALVVREQEIKLQAVQAFQPDKFRELAGSWITSLTAERSGSRLFAVPTSTAALASLNVDFPSLYRLLLGFVPEADQPKIAKLETLADGLFLGLGVRRRVLPALGPRVVAYLEPPDFSPPKNDALPRGFPFPVVVAAEIDEEAGRNATREGGSATVADALDNALNTLLAALSLDEKRVPASAHIEIRDVSGAGVKSLSTPYPFAYAVDRPGRRVVLGTSADAVTRYLDAGADPKAGTRFRAIQAAAFPDCASYVCLDLAAIHGLAVQHRDRLIDAAAKKQKRPAADVGHDLDQVLGLVQLFDAAFLAARVDVKNATLEHTIGLLPRPTAALR</sequence>
<evidence type="ECO:0000313" key="2">
    <source>
        <dbReference type="EMBL" id="APW63738.1"/>
    </source>
</evidence>
<dbReference type="STRING" id="1387353.BSF38_05314"/>
<feature type="signal peptide" evidence="1">
    <location>
        <begin position="1"/>
        <end position="33"/>
    </location>
</feature>
<feature type="chain" id="PRO_5011984600" description="DUF3352 domain-containing protein" evidence="1">
    <location>
        <begin position="34"/>
        <end position="630"/>
    </location>
</feature>
<dbReference type="RefSeq" id="WP_076350049.1">
    <property type="nucleotide sequence ID" value="NZ_CP019082.1"/>
</dbReference>
<dbReference type="EMBL" id="CP019082">
    <property type="protein sequence ID" value="APW63738.1"/>
    <property type="molecule type" value="Genomic_DNA"/>
</dbReference>
<organism evidence="2 3">
    <name type="scientific">Paludisphaera borealis</name>
    <dbReference type="NCBI Taxonomy" id="1387353"/>
    <lineage>
        <taxon>Bacteria</taxon>
        <taxon>Pseudomonadati</taxon>
        <taxon>Planctomycetota</taxon>
        <taxon>Planctomycetia</taxon>
        <taxon>Isosphaerales</taxon>
        <taxon>Isosphaeraceae</taxon>
        <taxon>Paludisphaera</taxon>
    </lineage>
</organism>
<dbReference type="KEGG" id="pbor:BSF38_05314"/>
<protein>
    <recommendedName>
        <fullName evidence="4">DUF3352 domain-containing protein</fullName>
    </recommendedName>
</protein>
<dbReference type="OrthoDB" id="245331at2"/>
<accession>A0A1U7CXW5</accession>
<keyword evidence="3" id="KW-1185">Reference proteome</keyword>
<evidence type="ECO:0000313" key="3">
    <source>
        <dbReference type="Proteomes" id="UP000186309"/>
    </source>
</evidence>
<dbReference type="Proteomes" id="UP000186309">
    <property type="component" value="Chromosome"/>
</dbReference>
<dbReference type="AlphaFoldDB" id="A0A1U7CXW5"/>
<gene>
    <name evidence="2" type="ORF">BSF38_05314</name>
</gene>
<name>A0A1U7CXW5_9BACT</name>
<proteinExistence type="predicted"/>
<evidence type="ECO:0000256" key="1">
    <source>
        <dbReference type="SAM" id="SignalP"/>
    </source>
</evidence>
<reference evidence="3" key="1">
    <citation type="submission" date="2016-12" db="EMBL/GenBank/DDBJ databases">
        <title>Comparative genomics of four Isosphaeraceae planctomycetes: a common pool of plasmids and glycoside hydrolase genes.</title>
        <authorList>
            <person name="Ivanova A."/>
        </authorList>
    </citation>
    <scope>NUCLEOTIDE SEQUENCE [LARGE SCALE GENOMIC DNA]</scope>
    <source>
        <strain evidence="3">PX4</strain>
    </source>
</reference>